<dbReference type="InterPro" id="IPR008271">
    <property type="entry name" value="Ser/Thr_kinase_AS"/>
</dbReference>
<dbReference type="GO" id="GO:0005524">
    <property type="term" value="F:ATP binding"/>
    <property type="evidence" value="ECO:0007669"/>
    <property type="project" value="InterPro"/>
</dbReference>
<dbReference type="GO" id="GO:0010506">
    <property type="term" value="P:regulation of autophagy"/>
    <property type="evidence" value="ECO:0007669"/>
    <property type="project" value="InterPro"/>
</dbReference>
<evidence type="ECO:0000256" key="1">
    <source>
        <dbReference type="SAM" id="Coils"/>
    </source>
</evidence>
<dbReference type="InterPro" id="IPR000719">
    <property type="entry name" value="Prot_kinase_dom"/>
</dbReference>
<dbReference type="EMBL" id="RRYP01016701">
    <property type="protein sequence ID" value="TNV74705.1"/>
    <property type="molecule type" value="Genomic_DNA"/>
</dbReference>
<dbReference type="InterPro" id="IPR011009">
    <property type="entry name" value="Kinase-like_dom_sf"/>
</dbReference>
<evidence type="ECO:0000256" key="2">
    <source>
        <dbReference type="SAM" id="MobiDB-lite"/>
    </source>
</evidence>
<dbReference type="InterPro" id="IPR045269">
    <property type="entry name" value="Atg1-like"/>
</dbReference>
<accession>A0A8J8SXX6</accession>
<dbReference type="PANTHER" id="PTHR24348">
    <property type="entry name" value="SERINE/THREONINE-PROTEIN KINASE UNC-51-RELATED"/>
    <property type="match status" value="1"/>
</dbReference>
<keyword evidence="5" id="KW-1185">Reference proteome</keyword>
<sequence length="1078" mass="120528">MWELTVIDRQHLQAPTTPEERIATIAVSEYLSQSNLQATHQLNQVYHQHYGQEGIQNERLNSCGDHQSMSNAEPTFHSISKVLVLSEDCLTSPSTQIMSSKKRQLILIFRKDQDRQYFELITKRSCIQKNSIRETLQFVRNLGKGSQAIVDLYKLTNTLAKQDHEISDNLIYEQQKETHSKLVEDDHNYILHRFPQNVQEENSHQQRKDLEEKQQNHCAAMNLPLPRSMKQSMNLALQDEAPHQNQPEAYFAVKTFHLFPVQYPSTMTTNNGTAFPQVTTANENQVNVINNNDEAARHQQKLARYIQTMKCIQREIDFLRELSHCDNVITLDSVFKSTEVGCFRDNFQDNSEKSSTQSTVEKIQLVLKFAPHGSLLKYIMDNANRMSEDSVRTIMTQLLLTVHLMQRQGIYHRDLKPDNILLLDKDKLIVCIADLGLACRSTDTKQELTFRCGTPGYVAPELLKGFPYNNKSDVFSLGCLFFNLVASKMLFSGPDTPAILQANKFRHPEDRILEVCKNVSQECRDLMVKMCQPTHQKRLGVEECLNHPWFKKNREQLQNLLQVNKNLHHGVIGNISHCSQQMYSGLSQYPNVIHNGGAQLPASSFFYAPNLYQGVDLHSIVNQGATAGFSSPFRGGANGQNLLPWGGGQNSSGYNIKQYNFLGTGVSPKNGLANNHVNTTTTNFPNQHQTTKSFRSKSNSPFNGQMTSLLLRRNQNFHLNQNNLQGHSGAININSGVPNGLQYSYFNKDGKNGGEKDQSAVLSQRHGDHNLFTDHSDQIQFKATPENTGEQTLALNKNKSSKSQLQANQQPITLFDNLSQSFRSRFACEREKQRLAKNNPSPQDAPGIALIQSQAMGSLSIKKPSHIPALSNYNNLGINSGIHSGGLNIASNSLFKVTPDKQQYLQNLGLINPANGMIVENLPHLHDIASNDNSKFATERKFSGYSKGNQVGQSARLQSMGPGASPKGAFLLAALKTPAEQKELSDFANQIGILKRRKPNSLSASQVKMSQKGLQSGLNVGGGGMSGIIGQSQRVGGGGIDDMNEFPKDTPNDIVMKLKYRVSIEEASSSHTLYCVYI</sequence>
<dbReference type="OrthoDB" id="10252171at2759"/>
<evidence type="ECO:0000259" key="3">
    <source>
        <dbReference type="PROSITE" id="PS50011"/>
    </source>
</evidence>
<feature type="coiled-coil region" evidence="1">
    <location>
        <begin position="295"/>
        <end position="322"/>
    </location>
</feature>
<keyword evidence="1" id="KW-0175">Coiled coil</keyword>
<organism evidence="4 5">
    <name type="scientific">Halteria grandinella</name>
    <dbReference type="NCBI Taxonomy" id="5974"/>
    <lineage>
        <taxon>Eukaryota</taxon>
        <taxon>Sar</taxon>
        <taxon>Alveolata</taxon>
        <taxon>Ciliophora</taxon>
        <taxon>Intramacronucleata</taxon>
        <taxon>Spirotrichea</taxon>
        <taxon>Stichotrichia</taxon>
        <taxon>Sporadotrichida</taxon>
        <taxon>Halteriidae</taxon>
        <taxon>Halteria</taxon>
    </lineage>
</organism>
<feature type="domain" description="Protein kinase" evidence="3">
    <location>
        <begin position="136"/>
        <end position="550"/>
    </location>
</feature>
<dbReference type="AlphaFoldDB" id="A0A8J8SXX6"/>
<protein>
    <recommendedName>
        <fullName evidence="3">Protein kinase domain-containing protein</fullName>
    </recommendedName>
</protein>
<comment type="caution">
    <text evidence="4">The sequence shown here is derived from an EMBL/GenBank/DDBJ whole genome shotgun (WGS) entry which is preliminary data.</text>
</comment>
<dbReference type="GO" id="GO:0004674">
    <property type="term" value="F:protein serine/threonine kinase activity"/>
    <property type="evidence" value="ECO:0007669"/>
    <property type="project" value="InterPro"/>
</dbReference>
<reference evidence="4" key="1">
    <citation type="submission" date="2019-06" db="EMBL/GenBank/DDBJ databases">
        <authorList>
            <person name="Zheng W."/>
        </authorList>
    </citation>
    <scope>NUCLEOTIDE SEQUENCE</scope>
    <source>
        <strain evidence="4">QDHG01</strain>
    </source>
</reference>
<dbReference type="GO" id="GO:0005737">
    <property type="term" value="C:cytoplasm"/>
    <property type="evidence" value="ECO:0007669"/>
    <property type="project" value="TreeGrafter"/>
</dbReference>
<gene>
    <name evidence="4" type="ORF">FGO68_gene7204</name>
</gene>
<dbReference type="Pfam" id="PF00069">
    <property type="entry name" value="Pkinase"/>
    <property type="match status" value="1"/>
</dbReference>
<proteinExistence type="predicted"/>
<dbReference type="SMART" id="SM00220">
    <property type="entry name" value="S_TKc"/>
    <property type="match status" value="1"/>
</dbReference>
<name>A0A8J8SXX6_HALGN</name>
<evidence type="ECO:0000313" key="4">
    <source>
        <dbReference type="EMBL" id="TNV74705.1"/>
    </source>
</evidence>
<dbReference type="Gene3D" id="1.10.510.10">
    <property type="entry name" value="Transferase(Phosphotransferase) domain 1"/>
    <property type="match status" value="1"/>
</dbReference>
<dbReference type="Proteomes" id="UP000785679">
    <property type="component" value="Unassembled WGS sequence"/>
</dbReference>
<feature type="region of interest" description="Disordered" evidence="2">
    <location>
        <begin position="680"/>
        <end position="701"/>
    </location>
</feature>
<dbReference type="PROSITE" id="PS50011">
    <property type="entry name" value="PROTEIN_KINASE_DOM"/>
    <property type="match status" value="1"/>
</dbReference>
<dbReference type="SUPFAM" id="SSF56112">
    <property type="entry name" value="Protein kinase-like (PK-like)"/>
    <property type="match status" value="1"/>
</dbReference>
<evidence type="ECO:0000313" key="5">
    <source>
        <dbReference type="Proteomes" id="UP000785679"/>
    </source>
</evidence>
<dbReference type="PROSITE" id="PS00108">
    <property type="entry name" value="PROTEIN_KINASE_ST"/>
    <property type="match status" value="1"/>
</dbReference>